<accession>A0AA48H1N1</accession>
<dbReference type="Proteomes" id="UP001228113">
    <property type="component" value="Chromosome"/>
</dbReference>
<protein>
    <submittedName>
        <fullName evidence="2">Uncharacterized protein</fullName>
    </submittedName>
</protein>
<feature type="region of interest" description="Disordered" evidence="1">
    <location>
        <begin position="71"/>
        <end position="90"/>
    </location>
</feature>
<sequence>MEAMGNTNQAEGLSQSLTRSQLGAHAWKQFRTVITYGRVPAAVWVRPNPQIGLPGVMVAPNKAAALSLIRSSQSSLPSKEVGNPLGGGAE</sequence>
<reference evidence="2" key="1">
    <citation type="journal article" date="2023" name="Int. J. Syst. Evol. Microbiol.">
        <title>Mesoterricola silvestris gen. nov., sp. nov., Mesoterricola sediminis sp. nov., Geothrix oryzae sp. nov., Geothrix edaphica sp. nov., Geothrix rubra sp. nov., and Geothrix limicola sp. nov., six novel members of Acidobacteriota isolated from soils.</title>
        <authorList>
            <person name="Itoh H."/>
            <person name="Sugisawa Y."/>
            <person name="Mise K."/>
            <person name="Xu Z."/>
            <person name="Kuniyasu M."/>
            <person name="Ushijima N."/>
            <person name="Kawano K."/>
            <person name="Kobayashi E."/>
            <person name="Shiratori Y."/>
            <person name="Masuda Y."/>
            <person name="Senoo K."/>
        </authorList>
    </citation>
    <scope>NUCLEOTIDE SEQUENCE</scope>
    <source>
        <strain evidence="2">W786</strain>
    </source>
</reference>
<organism evidence="2 3">
    <name type="scientific">Mesoterricola sediminis</name>
    <dbReference type="NCBI Taxonomy" id="2927980"/>
    <lineage>
        <taxon>Bacteria</taxon>
        <taxon>Pseudomonadati</taxon>
        <taxon>Acidobacteriota</taxon>
        <taxon>Holophagae</taxon>
        <taxon>Holophagales</taxon>
        <taxon>Holophagaceae</taxon>
        <taxon>Mesoterricola</taxon>
    </lineage>
</organism>
<evidence type="ECO:0000256" key="1">
    <source>
        <dbReference type="SAM" id="MobiDB-lite"/>
    </source>
</evidence>
<keyword evidence="3" id="KW-1185">Reference proteome</keyword>
<gene>
    <name evidence="2" type="ORF">METESE_29450</name>
</gene>
<name>A0AA48H1N1_9BACT</name>
<dbReference type="EMBL" id="AP027081">
    <property type="protein sequence ID" value="BDU77987.1"/>
    <property type="molecule type" value="Genomic_DNA"/>
</dbReference>
<evidence type="ECO:0000313" key="3">
    <source>
        <dbReference type="Proteomes" id="UP001228113"/>
    </source>
</evidence>
<proteinExistence type="predicted"/>
<dbReference type="KEGG" id="msea:METESE_29450"/>
<evidence type="ECO:0000313" key="2">
    <source>
        <dbReference type="EMBL" id="BDU77987.1"/>
    </source>
</evidence>
<dbReference type="AlphaFoldDB" id="A0AA48H1N1"/>